<proteinExistence type="predicted"/>
<dbReference type="AlphaFoldDB" id="A0AAJ5VX18"/>
<evidence type="ECO:0000313" key="2">
    <source>
        <dbReference type="EMBL" id="WEK05770.1"/>
    </source>
</evidence>
<evidence type="ECO:0000313" key="3">
    <source>
        <dbReference type="Proteomes" id="UP001217476"/>
    </source>
</evidence>
<dbReference type="InterPro" id="IPR014054">
    <property type="entry name" value="Phage_regulatory_Rha"/>
</dbReference>
<organism evidence="2 3">
    <name type="scientific">Candidatus Devosia phytovorans</name>
    <dbReference type="NCBI Taxonomy" id="3121372"/>
    <lineage>
        <taxon>Bacteria</taxon>
        <taxon>Pseudomonadati</taxon>
        <taxon>Pseudomonadota</taxon>
        <taxon>Alphaproteobacteria</taxon>
        <taxon>Hyphomicrobiales</taxon>
        <taxon>Devosiaceae</taxon>
        <taxon>Devosia</taxon>
    </lineage>
</organism>
<protein>
    <submittedName>
        <fullName evidence="2">Phage regulatory protein/antirepressor Ant</fullName>
    </submittedName>
</protein>
<sequence length="251" mass="27575">MNELLNTTASAVLTMTTREIAALVDKEHRNVLRDARTMLAALDLAEEGYAQFWADPQNGQKYVELALPRDLTMTLVTGYSIPLRKKVIDRLDELERGAAQPAAIDFSDPAVLLGVVGHLQGQVTEKDHIIASMLPSVEALEQIAETHGSMNRTEAAKHLGVPPQVLCKWMRTHMWTYRRAGAKDDLAYQAKINAGYLEHKVTTGPRPDGTEWIGTQVRVTPRGLTVLAKAFPKAAEPAVAAALRQHLARVA</sequence>
<gene>
    <name evidence="2" type="ORF">P0Y65_05805</name>
</gene>
<feature type="domain" description="Antirepressor protein C-terminal" evidence="1">
    <location>
        <begin position="130"/>
        <end position="231"/>
    </location>
</feature>
<name>A0AAJ5VX18_9HYPH</name>
<reference evidence="2" key="1">
    <citation type="submission" date="2023-03" db="EMBL/GenBank/DDBJ databases">
        <title>Andean soil-derived lignocellulolytic bacterial consortium as a source of novel taxa and putative plastic-active enzymes.</title>
        <authorList>
            <person name="Diaz-Garcia L."/>
            <person name="Chuvochina M."/>
            <person name="Feuerriegel G."/>
            <person name="Bunk B."/>
            <person name="Sproer C."/>
            <person name="Streit W.R."/>
            <person name="Rodriguez L.M."/>
            <person name="Overmann J."/>
            <person name="Jimenez D.J."/>
        </authorList>
    </citation>
    <scope>NUCLEOTIDE SEQUENCE</scope>
    <source>
        <strain evidence="2">MAG 4196</strain>
    </source>
</reference>
<dbReference type="InterPro" id="IPR005039">
    <property type="entry name" value="Ant_C"/>
</dbReference>
<dbReference type="EMBL" id="CP119312">
    <property type="protein sequence ID" value="WEK05770.1"/>
    <property type="molecule type" value="Genomic_DNA"/>
</dbReference>
<dbReference type="Proteomes" id="UP001217476">
    <property type="component" value="Chromosome"/>
</dbReference>
<dbReference type="Pfam" id="PF03374">
    <property type="entry name" value="ANT"/>
    <property type="match status" value="1"/>
</dbReference>
<accession>A0AAJ5VX18</accession>
<dbReference type="Pfam" id="PF09669">
    <property type="entry name" value="Phage_pRha"/>
    <property type="match status" value="1"/>
</dbReference>
<dbReference type="GO" id="GO:0003677">
    <property type="term" value="F:DNA binding"/>
    <property type="evidence" value="ECO:0007669"/>
    <property type="project" value="InterPro"/>
</dbReference>
<evidence type="ECO:0000259" key="1">
    <source>
        <dbReference type="Pfam" id="PF03374"/>
    </source>
</evidence>